<dbReference type="EMBL" id="FNTB01000001">
    <property type="protein sequence ID" value="SEC08345.1"/>
    <property type="molecule type" value="Genomic_DNA"/>
</dbReference>
<accession>A0A1H4PLV5</accession>
<dbReference type="RefSeq" id="WP_074672813.1">
    <property type="nucleotide sequence ID" value="NZ_FNTB01000001.1"/>
</dbReference>
<dbReference type="Proteomes" id="UP000183038">
    <property type="component" value="Unassembled WGS sequence"/>
</dbReference>
<gene>
    <name evidence="1" type="ORF">SAMN05192540_2308</name>
</gene>
<dbReference type="AlphaFoldDB" id="A0A1H4PLV5"/>
<protein>
    <submittedName>
        <fullName evidence="1">Uncharacterized protein</fullName>
    </submittedName>
</protein>
<name>A0A1H4PLV5_9FLAO</name>
<reference evidence="1 2" key="1">
    <citation type="submission" date="2016-10" db="EMBL/GenBank/DDBJ databases">
        <authorList>
            <person name="de Groot N.N."/>
        </authorList>
    </citation>
    <scope>NUCLEOTIDE SEQUENCE [LARGE SCALE GENOMIC DNA]</scope>
    <source>
        <strain evidence="1 2">MAR_2009_71</strain>
    </source>
</reference>
<proteinExistence type="predicted"/>
<sequence length="164" mass="19240">MYRLISYLKFLCSATNQHGVHSPFVYNYVTKCLYKKTKIKLPITLKVLVKSLHYFDYRTIHLLNTSKSSKEKIITNCPNISIVDSNAAVVFGDITDINKPNFKVNDLSNDTMLLLDGIHKNPQNLKKWKQLKEMEHVRVTLDLFYCGIVFFRKEQVKEHFKIRI</sequence>
<evidence type="ECO:0000313" key="1">
    <source>
        <dbReference type="EMBL" id="SEC08345.1"/>
    </source>
</evidence>
<organism evidence="1 2">
    <name type="scientific">Maribacter dokdonensis</name>
    <dbReference type="NCBI Taxonomy" id="320912"/>
    <lineage>
        <taxon>Bacteria</taxon>
        <taxon>Pseudomonadati</taxon>
        <taxon>Bacteroidota</taxon>
        <taxon>Flavobacteriia</taxon>
        <taxon>Flavobacteriales</taxon>
        <taxon>Flavobacteriaceae</taxon>
        <taxon>Maribacter</taxon>
    </lineage>
</organism>
<evidence type="ECO:0000313" key="2">
    <source>
        <dbReference type="Proteomes" id="UP000183038"/>
    </source>
</evidence>